<dbReference type="Proteomes" id="UP000298787">
    <property type="component" value="Chromosome 7"/>
</dbReference>
<dbReference type="AlphaFoldDB" id="A0A4U5UIZ0"/>
<organism evidence="3 4">
    <name type="scientific">Collichthys lucidus</name>
    <name type="common">Big head croaker</name>
    <name type="synonym">Sciaena lucida</name>
    <dbReference type="NCBI Taxonomy" id="240159"/>
    <lineage>
        <taxon>Eukaryota</taxon>
        <taxon>Metazoa</taxon>
        <taxon>Chordata</taxon>
        <taxon>Craniata</taxon>
        <taxon>Vertebrata</taxon>
        <taxon>Euteleostomi</taxon>
        <taxon>Actinopterygii</taxon>
        <taxon>Neopterygii</taxon>
        <taxon>Teleostei</taxon>
        <taxon>Neoteleostei</taxon>
        <taxon>Acanthomorphata</taxon>
        <taxon>Eupercaria</taxon>
        <taxon>Sciaenidae</taxon>
        <taxon>Collichthys</taxon>
    </lineage>
</organism>
<dbReference type="PROSITE" id="PS51144">
    <property type="entry name" value="ALPHA_CA_2"/>
    <property type="match status" value="1"/>
</dbReference>
<dbReference type="Gene3D" id="3.10.200.10">
    <property type="entry name" value="Alpha carbonic anhydrase"/>
    <property type="match status" value="1"/>
</dbReference>
<dbReference type="PANTHER" id="PTHR18952">
    <property type="entry name" value="CARBONIC ANHYDRASE"/>
    <property type="match status" value="1"/>
</dbReference>
<feature type="domain" description="Alpha-carbonic anhydrase" evidence="2">
    <location>
        <begin position="170"/>
        <end position="325"/>
    </location>
</feature>
<dbReference type="PANTHER" id="PTHR18952:SF19">
    <property type="entry name" value="CARBONIC ANHYDRASE 12"/>
    <property type="match status" value="1"/>
</dbReference>
<dbReference type="InterPro" id="IPR001148">
    <property type="entry name" value="CA_dom"/>
</dbReference>
<evidence type="ECO:0000259" key="2">
    <source>
        <dbReference type="PROSITE" id="PS51144"/>
    </source>
</evidence>
<dbReference type="GO" id="GO:0005886">
    <property type="term" value="C:plasma membrane"/>
    <property type="evidence" value="ECO:0007669"/>
    <property type="project" value="TreeGrafter"/>
</dbReference>
<evidence type="ECO:0000313" key="4">
    <source>
        <dbReference type="Proteomes" id="UP000298787"/>
    </source>
</evidence>
<dbReference type="STRING" id="240159.A0A4U5UIZ0"/>
<sequence length="325" mass="36414">MRSPLLSCHSPGDQMTLEAGFVVASDVSESYNEADNDGYKKPVFEGWVLWCSKLVFCTVLTSGSPHTRQGRGDQDALSELHTHPAATADFPRCAAWCQMDIQCASSDTLMQLRPFCKLHDLTCKCGHFQCPVLYRNLSFGERQHSHWLSPQTTARFSLSLLHKGPRAKPLASPMPRPDGENHWSKHYPYCGGAFQSPINIKAELLRFDPTLGPIAVQNYNLLPNEQLTLGNNGHAACLIVTLRVKLHFHWGTSNRPLGSEHMVNNKQYAAERNQGFQTLLKQKKLCVCILLLQLLDTVADISFDIYSPVRQRQKKAHCASPTFIV</sequence>
<gene>
    <name evidence="3" type="ORF">D9C73_007564</name>
</gene>
<evidence type="ECO:0000313" key="3">
    <source>
        <dbReference type="EMBL" id="TKS73485.1"/>
    </source>
</evidence>
<name>A0A4U5UIZ0_COLLU</name>
<dbReference type="InterPro" id="IPR036398">
    <property type="entry name" value="CA_dom_sf"/>
</dbReference>
<dbReference type="InterPro" id="IPR023561">
    <property type="entry name" value="Carbonic_anhydrase_a-class"/>
</dbReference>
<dbReference type="SMART" id="SM01057">
    <property type="entry name" value="Carb_anhydrase"/>
    <property type="match status" value="1"/>
</dbReference>
<protein>
    <submittedName>
        <fullName evidence="3">Carbonic anhydrase 12</fullName>
    </submittedName>
</protein>
<keyword evidence="4" id="KW-1185">Reference proteome</keyword>
<dbReference type="Pfam" id="PF00194">
    <property type="entry name" value="Carb_anhydrase"/>
    <property type="match status" value="1"/>
</dbReference>
<evidence type="ECO:0000256" key="1">
    <source>
        <dbReference type="ARBA" id="ARBA00010718"/>
    </source>
</evidence>
<dbReference type="GO" id="GO:0004089">
    <property type="term" value="F:carbonate dehydratase activity"/>
    <property type="evidence" value="ECO:0007669"/>
    <property type="project" value="InterPro"/>
</dbReference>
<dbReference type="EMBL" id="CM014084">
    <property type="protein sequence ID" value="TKS73485.1"/>
    <property type="molecule type" value="Genomic_DNA"/>
</dbReference>
<dbReference type="GO" id="GO:0008270">
    <property type="term" value="F:zinc ion binding"/>
    <property type="evidence" value="ECO:0007669"/>
    <property type="project" value="InterPro"/>
</dbReference>
<reference evidence="3 4" key="1">
    <citation type="submission" date="2019-01" db="EMBL/GenBank/DDBJ databases">
        <title>Genome Assembly of Collichthys lucidus.</title>
        <authorList>
            <person name="Cai M."/>
            <person name="Xiao S."/>
        </authorList>
    </citation>
    <scope>NUCLEOTIDE SEQUENCE [LARGE SCALE GENOMIC DNA]</scope>
    <source>
        <strain evidence="3">JT15FE1705JMU</strain>
        <tissue evidence="3">Muscle</tissue>
    </source>
</reference>
<dbReference type="SUPFAM" id="SSF51069">
    <property type="entry name" value="Carbonic anhydrase"/>
    <property type="match status" value="1"/>
</dbReference>
<accession>A0A4U5UIZ0</accession>
<proteinExistence type="inferred from homology"/>
<comment type="similarity">
    <text evidence="1">Belongs to the alpha-carbonic anhydrase family.</text>
</comment>